<evidence type="ECO:0000313" key="3">
    <source>
        <dbReference type="Proteomes" id="UP000236305"/>
    </source>
</evidence>
<name>A0AA45AR51_VERDA</name>
<evidence type="ECO:0000256" key="1">
    <source>
        <dbReference type="SAM" id="MobiDB-lite"/>
    </source>
</evidence>
<protein>
    <submittedName>
        <fullName evidence="2">Uncharacterized protein</fullName>
    </submittedName>
</protein>
<organism evidence="2 3">
    <name type="scientific">Verticillium dahliae</name>
    <name type="common">Verticillium wilt</name>
    <dbReference type="NCBI Taxonomy" id="27337"/>
    <lineage>
        <taxon>Eukaryota</taxon>
        <taxon>Fungi</taxon>
        <taxon>Dikarya</taxon>
        <taxon>Ascomycota</taxon>
        <taxon>Pezizomycotina</taxon>
        <taxon>Sordariomycetes</taxon>
        <taxon>Hypocreomycetidae</taxon>
        <taxon>Glomerellales</taxon>
        <taxon>Plectosphaerellaceae</taxon>
        <taxon>Verticillium</taxon>
    </lineage>
</organism>
<dbReference type="EMBL" id="MPSH01000001">
    <property type="protein sequence ID" value="PNH36332.1"/>
    <property type="molecule type" value="Genomic_DNA"/>
</dbReference>
<dbReference type="AlphaFoldDB" id="A0AA45AR51"/>
<proteinExistence type="predicted"/>
<comment type="caution">
    <text evidence="2">The sequence shown here is derived from an EMBL/GenBank/DDBJ whole genome shotgun (WGS) entry which is preliminary data.</text>
</comment>
<gene>
    <name evidence="2" type="ORF">BJF96_g600</name>
</gene>
<feature type="compositionally biased region" description="Polar residues" evidence="1">
    <location>
        <begin position="25"/>
        <end position="38"/>
    </location>
</feature>
<reference evidence="2 3" key="1">
    <citation type="submission" date="2017-12" db="EMBL/GenBank/DDBJ databases">
        <title>Comparative genomics yields insights into virulence evolution of Verticillium dahliae.</title>
        <authorList>
            <person name="Fan R."/>
            <person name="Armitage A.D."/>
            <person name="Cascant-Lopez E."/>
            <person name="Sobczyk M."/>
            <person name="Cockerton H.M."/>
            <person name="Harrison R.J."/>
        </authorList>
    </citation>
    <scope>NUCLEOTIDE SEQUENCE [LARGE SCALE GENOMIC DNA]</scope>
    <source>
        <strain evidence="2 3">12008</strain>
    </source>
</reference>
<dbReference type="Proteomes" id="UP000236305">
    <property type="component" value="Unassembled WGS sequence"/>
</dbReference>
<sequence>MWHVTCIHAHHHTAAAGANARSHFAAQTQTNPKCTPYP</sequence>
<feature type="region of interest" description="Disordered" evidence="1">
    <location>
        <begin position="17"/>
        <end position="38"/>
    </location>
</feature>
<accession>A0AA45AR51</accession>
<evidence type="ECO:0000313" key="2">
    <source>
        <dbReference type="EMBL" id="PNH36332.1"/>
    </source>
</evidence>